<feature type="compositionally biased region" description="Basic and acidic residues" evidence="1">
    <location>
        <begin position="190"/>
        <end position="200"/>
    </location>
</feature>
<protein>
    <submittedName>
        <fullName evidence="3">FLYWCH-type domain-containing protein</fullName>
    </submittedName>
</protein>
<feature type="compositionally biased region" description="Basic and acidic residues" evidence="1">
    <location>
        <begin position="332"/>
        <end position="343"/>
    </location>
</feature>
<feature type="region of interest" description="Disordered" evidence="1">
    <location>
        <begin position="318"/>
        <end position="358"/>
    </location>
</feature>
<keyword evidence="2" id="KW-1185">Reference proteome</keyword>
<proteinExistence type="predicted"/>
<reference evidence="2" key="1">
    <citation type="journal article" date="2013" name="Genetics">
        <title>The draft genome and transcriptome of Panagrellus redivivus are shaped by the harsh demands of a free-living lifestyle.</title>
        <authorList>
            <person name="Srinivasan J."/>
            <person name="Dillman A.R."/>
            <person name="Macchietto M.G."/>
            <person name="Heikkinen L."/>
            <person name="Lakso M."/>
            <person name="Fracchia K.M."/>
            <person name="Antoshechkin I."/>
            <person name="Mortazavi A."/>
            <person name="Wong G."/>
            <person name="Sternberg P.W."/>
        </authorList>
    </citation>
    <scope>NUCLEOTIDE SEQUENCE [LARGE SCALE GENOMIC DNA]</scope>
    <source>
        <strain evidence="2">MT8872</strain>
    </source>
</reference>
<name>A0A7E4ZVQ8_PANRE</name>
<organism evidence="2 3">
    <name type="scientific">Panagrellus redivivus</name>
    <name type="common">Microworm</name>
    <dbReference type="NCBI Taxonomy" id="6233"/>
    <lineage>
        <taxon>Eukaryota</taxon>
        <taxon>Metazoa</taxon>
        <taxon>Ecdysozoa</taxon>
        <taxon>Nematoda</taxon>
        <taxon>Chromadorea</taxon>
        <taxon>Rhabditida</taxon>
        <taxon>Tylenchina</taxon>
        <taxon>Panagrolaimomorpha</taxon>
        <taxon>Panagrolaimoidea</taxon>
        <taxon>Panagrolaimidae</taxon>
        <taxon>Panagrellus</taxon>
    </lineage>
</organism>
<evidence type="ECO:0000313" key="3">
    <source>
        <dbReference type="WBParaSite" id="Pan_g20482.t1"/>
    </source>
</evidence>
<feature type="region of interest" description="Disordered" evidence="1">
    <location>
        <begin position="190"/>
        <end position="213"/>
    </location>
</feature>
<feature type="region of interest" description="Disordered" evidence="1">
    <location>
        <begin position="1"/>
        <end position="30"/>
    </location>
</feature>
<feature type="compositionally biased region" description="Low complexity" evidence="1">
    <location>
        <begin position="16"/>
        <end position="28"/>
    </location>
</feature>
<feature type="region of interest" description="Disordered" evidence="1">
    <location>
        <begin position="265"/>
        <end position="291"/>
    </location>
</feature>
<reference evidence="3" key="2">
    <citation type="submission" date="2020-10" db="UniProtKB">
        <authorList>
            <consortium name="WormBaseParasite"/>
        </authorList>
    </citation>
    <scope>IDENTIFICATION</scope>
</reference>
<sequence length="486" mass="53067">MMASKNTDPAVNEGASSSTTSSQPTVSSLINSLYDGGNTTLLDELKKQVNAQGGRVEMTGDEIAKMLQDYMRKTGAKDIDSASPLVNALGLNPEDDFDEVDLSSSSFDNDNGVLDGWIHIGRFDSIEAVDAARKQHGVSRHQTGTIRGVTKMKYRCNQWKRNQCLYKMCCFNSNGIYELYASGEHEHTVSEPRITRDRRPNGSLNPGPCDASMAQPDLNGMLLQNALMQAYQNWAANGVLPGSSDSASVMAVPYPFGGFMPPGPSASVPPAPTSVPLGSIQPPTPSSAPIEPLQQLAPKKETLETSEFSDIEIKIEPMDPAEAQPPPPSNEAPDHSPSKRPRSEVPSPPTESAMPNAMLSGMPLQLPESLLNVFQEVTRNDENGTDSRTFSLSSGTTMSSLLKVATDMQLVFVFDARNAAEFCLTKAGFNVAVVFHDRRKHIDVKIRRNDFTVIEEEVWKKGDFQQFIWAVRGKCAFVFNVTNLDM</sequence>
<accession>A0A7E4ZVQ8</accession>
<evidence type="ECO:0000256" key="1">
    <source>
        <dbReference type="SAM" id="MobiDB-lite"/>
    </source>
</evidence>
<dbReference type="AlphaFoldDB" id="A0A7E4ZVQ8"/>
<dbReference type="Proteomes" id="UP000492821">
    <property type="component" value="Unassembled WGS sequence"/>
</dbReference>
<evidence type="ECO:0000313" key="2">
    <source>
        <dbReference type="Proteomes" id="UP000492821"/>
    </source>
</evidence>
<dbReference type="WBParaSite" id="Pan_g20482.t1">
    <property type="protein sequence ID" value="Pan_g20482.t1"/>
    <property type="gene ID" value="Pan_g20482"/>
</dbReference>